<protein>
    <recommendedName>
        <fullName evidence="1">SIS domain-containing protein</fullName>
    </recommendedName>
</protein>
<feature type="domain" description="SIS" evidence="1">
    <location>
        <begin position="31"/>
        <end position="169"/>
    </location>
</feature>
<dbReference type="PROSITE" id="PS51464">
    <property type="entry name" value="SIS"/>
    <property type="match status" value="1"/>
</dbReference>
<proteinExistence type="predicted"/>
<keyword evidence="3" id="KW-1185">Reference proteome</keyword>
<organism evidence="2 3">
    <name type="scientific">Lactobacillus kullabergensis</name>
    <dbReference type="NCBI Taxonomy" id="1218493"/>
    <lineage>
        <taxon>Bacteria</taxon>
        <taxon>Bacillati</taxon>
        <taxon>Bacillota</taxon>
        <taxon>Bacilli</taxon>
        <taxon>Lactobacillales</taxon>
        <taxon>Lactobacillaceae</taxon>
        <taxon>Lactobacillus</taxon>
    </lineage>
</organism>
<evidence type="ECO:0000313" key="3">
    <source>
        <dbReference type="Proteomes" id="UP000246036"/>
    </source>
</evidence>
<sequence>MLKMRMQDYVKYSSEKLDENFKKRDELISGVANLFLKKKYLSITLIASGSSYNALAMIQDSLQEMTKKPVYLHTPEYVMQFGIAPQENTFIVVVSQSGSSTNIINCLQYLQKNDVFEISLTGNLDSQMSKYSQEVFDYGPGNEYVDYVTVGVQTLVEFFLLLGCKISSLDSQQKEDFYEQLQQTISYQKELMAETEKFIQNNYFALSMRNPTFFCGNGPNYGVAREGALKFQETLKRPAMYYELEEFLHGPDMQLTPNHTVFLIDDMPVSGKTRFSEVFEALKEITPNVFFITSSNNLEKDQRILKTQAVNSWFFEPYYSLPVVQLVAAKMTDELQAWATHPYFDKFDQKIAIKTDDYDEEIKNIKQKWDSDHKS</sequence>
<dbReference type="Pfam" id="PF01380">
    <property type="entry name" value="SIS"/>
    <property type="match status" value="2"/>
</dbReference>
<dbReference type="Proteomes" id="UP000246036">
    <property type="component" value="Chromosome"/>
</dbReference>
<evidence type="ECO:0000313" key="2">
    <source>
        <dbReference type="EMBL" id="AWM74821.1"/>
    </source>
</evidence>
<dbReference type="InterPro" id="IPR001347">
    <property type="entry name" value="SIS_dom"/>
</dbReference>
<accession>A0ABM6VZ43</accession>
<dbReference type="Gene3D" id="3.40.50.10490">
    <property type="entry name" value="Glucose-6-phosphate isomerase like protein, domain 1"/>
    <property type="match status" value="2"/>
</dbReference>
<dbReference type="PANTHER" id="PTHR10937:SF17">
    <property type="entry name" value="GLUCOSAMINE-FRUCTOSE-6-PHOSPHATE AMINOTRANSFERASE"/>
    <property type="match status" value="1"/>
</dbReference>
<evidence type="ECO:0000259" key="1">
    <source>
        <dbReference type="PROSITE" id="PS51464"/>
    </source>
</evidence>
<reference evidence="2 3" key="1">
    <citation type="submission" date="2018-05" db="EMBL/GenBank/DDBJ databases">
        <title>Reference genomes for bee gut microbiota database.</title>
        <authorList>
            <person name="Ellegaard K.M."/>
        </authorList>
    </citation>
    <scope>NUCLEOTIDE SEQUENCE [LARGE SCALE GENOMIC DNA]</scope>
    <source>
        <strain evidence="2 3">ESL0186</strain>
    </source>
</reference>
<dbReference type="SUPFAM" id="SSF53697">
    <property type="entry name" value="SIS domain"/>
    <property type="match status" value="1"/>
</dbReference>
<gene>
    <name evidence="2" type="ORF">DKL58_01900</name>
</gene>
<name>A0ABM6VZ43_9LACO</name>
<dbReference type="PANTHER" id="PTHR10937">
    <property type="entry name" value="GLUCOSAMINE--FRUCTOSE-6-PHOSPHATE AMINOTRANSFERASE, ISOMERIZING"/>
    <property type="match status" value="1"/>
</dbReference>
<dbReference type="InterPro" id="IPR046348">
    <property type="entry name" value="SIS_dom_sf"/>
</dbReference>
<dbReference type="EMBL" id="CP029477">
    <property type="protein sequence ID" value="AWM74821.1"/>
    <property type="molecule type" value="Genomic_DNA"/>
</dbReference>